<dbReference type="AlphaFoldDB" id="A0AAJ6H292"/>
<protein>
    <submittedName>
        <fullName evidence="1">Uncharacterized protein</fullName>
    </submittedName>
</protein>
<gene>
    <name evidence="1" type="ORF">QN060_07845</name>
</gene>
<dbReference type="Proteomes" id="UP001228059">
    <property type="component" value="Chromosome"/>
</dbReference>
<dbReference type="InterPro" id="IPR017850">
    <property type="entry name" value="Alkaline_phosphatase_core_sf"/>
</dbReference>
<accession>A0AAJ6H292</accession>
<dbReference type="Gene3D" id="3.40.720.10">
    <property type="entry name" value="Alkaline Phosphatase, subunit A"/>
    <property type="match status" value="1"/>
</dbReference>
<name>A0AAJ6H292_9XANT</name>
<proteinExistence type="predicted"/>
<reference evidence="1 2" key="1">
    <citation type="submission" date="2023-05" db="EMBL/GenBank/DDBJ databases">
        <title>Complete Genome Resource of Xanthomonas oryzae pv. leersiae Strain YNJC Isolated From Plateau Japonica Rice in Southwest China.</title>
        <authorList>
            <person name="Aa X."/>
            <person name="Mei L."/>
            <person name="Liu P."/>
            <person name="Yang Y."/>
            <person name="Tang C."/>
            <person name="Zhang F."/>
            <person name="Dong C."/>
            <person name="Wang B."/>
            <person name="Chen X."/>
            <person name="Dai L."/>
        </authorList>
    </citation>
    <scope>NUCLEOTIDE SEQUENCE [LARGE SCALE GENOMIC DNA]</scope>
    <source>
        <strain evidence="1 2">YNJC</strain>
    </source>
</reference>
<dbReference type="RefSeq" id="WP_285957554.1">
    <property type="nucleotide sequence ID" value="NZ_CP127225.1"/>
</dbReference>
<evidence type="ECO:0000313" key="1">
    <source>
        <dbReference type="EMBL" id="WIX08740.1"/>
    </source>
</evidence>
<dbReference type="EMBL" id="CP127225">
    <property type="protein sequence ID" value="WIX08740.1"/>
    <property type="molecule type" value="Genomic_DNA"/>
</dbReference>
<organism evidence="1 2">
    <name type="scientific">Xanthomonas oryzae pv. leersiae</name>
    <dbReference type="NCBI Taxonomy" id="3112258"/>
    <lineage>
        <taxon>Bacteria</taxon>
        <taxon>Pseudomonadati</taxon>
        <taxon>Pseudomonadota</taxon>
        <taxon>Gammaproteobacteria</taxon>
        <taxon>Lysobacterales</taxon>
        <taxon>Lysobacteraceae</taxon>
        <taxon>Xanthomonas</taxon>
    </lineage>
</organism>
<evidence type="ECO:0000313" key="2">
    <source>
        <dbReference type="Proteomes" id="UP001228059"/>
    </source>
</evidence>
<sequence>MRAVVLAQGPDLAQGKTLPGLDNVDVYARMTRLPGIPAAPNDGNPATLLPALRVQPVARPG</sequence>